<evidence type="ECO:0000313" key="2">
    <source>
        <dbReference type="Proteomes" id="UP000002985"/>
    </source>
</evidence>
<sequence length="67" mass="8211">MLHLISRLFAITLHTLFIIPLDYREENILCPPWFVEKCRDFRICTKYREIQGFLLLFNNILCNEEHR</sequence>
<reference evidence="1 2" key="1">
    <citation type="journal article" date="2012" name="FEBS Lett.">
        <title>Anammox organism KSU-1 expresses a NirK-type copper-containing nitrite reductase instead of a NirS-type with cytochrome cd1.</title>
        <authorList>
            <person name="Hira D."/>
            <person name="Toh H."/>
            <person name="Migita C.T."/>
            <person name="Okubo H."/>
            <person name="Nishiyama T."/>
            <person name="Hattori M."/>
            <person name="Furukawa K."/>
            <person name="Fujii T."/>
        </authorList>
    </citation>
    <scope>NUCLEOTIDE SEQUENCE [LARGE SCALE GENOMIC DNA]</scope>
</reference>
<protein>
    <submittedName>
        <fullName evidence="1">Uncharacterized protein</fullName>
    </submittedName>
</protein>
<dbReference type="EMBL" id="BAFH01000003">
    <property type="protein sequence ID" value="GAB62143.1"/>
    <property type="molecule type" value="Genomic_DNA"/>
</dbReference>
<accession>I3IK98</accession>
<proteinExistence type="predicted"/>
<evidence type="ECO:0000313" key="1">
    <source>
        <dbReference type="EMBL" id="GAB62143.1"/>
    </source>
</evidence>
<name>I3IK98_9BACT</name>
<comment type="caution">
    <text evidence="1">The sequence shown here is derived from an EMBL/GenBank/DDBJ whole genome shotgun (WGS) entry which is preliminary data.</text>
</comment>
<dbReference type="Proteomes" id="UP000002985">
    <property type="component" value="Unassembled WGS sequence"/>
</dbReference>
<dbReference type="AlphaFoldDB" id="I3IK98"/>
<organism evidence="1 2">
    <name type="scientific">Candidatus Jettenia caeni</name>
    <dbReference type="NCBI Taxonomy" id="247490"/>
    <lineage>
        <taxon>Bacteria</taxon>
        <taxon>Pseudomonadati</taxon>
        <taxon>Planctomycetota</taxon>
        <taxon>Candidatus Brocadiia</taxon>
        <taxon>Candidatus Brocadiales</taxon>
        <taxon>Candidatus Brocadiaceae</taxon>
        <taxon>Candidatus Jettenia</taxon>
    </lineage>
</organism>
<gene>
    <name evidence="1" type="ORF">KSU1_C0547</name>
</gene>
<keyword evidence="2" id="KW-1185">Reference proteome</keyword>